<dbReference type="PROSITE" id="PS00012">
    <property type="entry name" value="PHOSPHOPANTETHEINE"/>
    <property type="match status" value="1"/>
</dbReference>
<keyword evidence="2" id="KW-0596">Phosphopantetheine</keyword>
<dbReference type="InterPro" id="IPR001242">
    <property type="entry name" value="Condensation_dom"/>
</dbReference>
<dbReference type="InterPro" id="IPR045851">
    <property type="entry name" value="AMP-bd_C_sf"/>
</dbReference>
<dbReference type="SMART" id="SM00824">
    <property type="entry name" value="PKS_TE"/>
    <property type="match status" value="1"/>
</dbReference>
<dbReference type="PROSITE" id="PS50075">
    <property type="entry name" value="CARRIER"/>
    <property type="match status" value="1"/>
</dbReference>
<keyword evidence="3" id="KW-0597">Phosphoprotein</keyword>
<dbReference type="InterPro" id="IPR006162">
    <property type="entry name" value="Ppantetheine_attach_site"/>
</dbReference>
<dbReference type="Gene3D" id="2.30.38.10">
    <property type="entry name" value="Luciferase, Domain 3"/>
    <property type="match status" value="1"/>
</dbReference>
<dbReference type="EMBL" id="JBHSDL010000025">
    <property type="protein sequence ID" value="MFC4376126.1"/>
    <property type="molecule type" value="Genomic_DNA"/>
</dbReference>
<dbReference type="Pfam" id="PF13193">
    <property type="entry name" value="AMP-binding_C"/>
    <property type="match status" value="1"/>
</dbReference>
<dbReference type="InterPro" id="IPR020802">
    <property type="entry name" value="TesA-like"/>
</dbReference>
<dbReference type="Gene3D" id="3.30.559.30">
    <property type="entry name" value="Nonribosomal peptide synthetase, condensation domain"/>
    <property type="match status" value="1"/>
</dbReference>
<dbReference type="SUPFAM" id="SSF47336">
    <property type="entry name" value="ACP-like"/>
    <property type="match status" value="1"/>
</dbReference>
<dbReference type="SMART" id="SM00823">
    <property type="entry name" value="PKS_PP"/>
    <property type="match status" value="1"/>
</dbReference>
<name>A0ABV8VK10_9NOCA</name>
<dbReference type="Gene3D" id="3.40.50.1820">
    <property type="entry name" value="alpha/beta hydrolase"/>
    <property type="match status" value="1"/>
</dbReference>
<dbReference type="CDD" id="cd05930">
    <property type="entry name" value="A_NRPS"/>
    <property type="match status" value="1"/>
</dbReference>
<dbReference type="Proteomes" id="UP001595844">
    <property type="component" value="Unassembled WGS sequence"/>
</dbReference>
<evidence type="ECO:0000313" key="5">
    <source>
        <dbReference type="EMBL" id="MFC4376126.1"/>
    </source>
</evidence>
<dbReference type="Pfam" id="PF00501">
    <property type="entry name" value="AMP-binding"/>
    <property type="match status" value="1"/>
</dbReference>
<evidence type="ECO:0000256" key="1">
    <source>
        <dbReference type="ARBA" id="ARBA00001957"/>
    </source>
</evidence>
<dbReference type="SUPFAM" id="SSF52777">
    <property type="entry name" value="CoA-dependent acyltransferases"/>
    <property type="match status" value="2"/>
</dbReference>
<dbReference type="InterPro" id="IPR009081">
    <property type="entry name" value="PP-bd_ACP"/>
</dbReference>
<dbReference type="PANTHER" id="PTHR45527">
    <property type="entry name" value="NONRIBOSOMAL PEPTIDE SYNTHETASE"/>
    <property type="match status" value="1"/>
</dbReference>
<dbReference type="PANTHER" id="PTHR45527:SF1">
    <property type="entry name" value="FATTY ACID SYNTHASE"/>
    <property type="match status" value="1"/>
</dbReference>
<dbReference type="InterPro" id="IPR023213">
    <property type="entry name" value="CAT-like_dom_sf"/>
</dbReference>
<dbReference type="SUPFAM" id="SSF56801">
    <property type="entry name" value="Acetyl-CoA synthetase-like"/>
    <property type="match status" value="1"/>
</dbReference>
<dbReference type="RefSeq" id="WP_378564307.1">
    <property type="nucleotide sequence ID" value="NZ_JBHSDL010000025.1"/>
</dbReference>
<dbReference type="Pfam" id="PF00550">
    <property type="entry name" value="PP-binding"/>
    <property type="match status" value="1"/>
</dbReference>
<dbReference type="SUPFAM" id="SSF53474">
    <property type="entry name" value="alpha/beta-Hydrolases"/>
    <property type="match status" value="1"/>
</dbReference>
<organism evidence="5 6">
    <name type="scientific">Nocardia halotolerans</name>
    <dbReference type="NCBI Taxonomy" id="1755878"/>
    <lineage>
        <taxon>Bacteria</taxon>
        <taxon>Bacillati</taxon>
        <taxon>Actinomycetota</taxon>
        <taxon>Actinomycetes</taxon>
        <taxon>Mycobacteriales</taxon>
        <taxon>Nocardiaceae</taxon>
        <taxon>Nocardia</taxon>
    </lineage>
</organism>
<comment type="cofactor">
    <cofactor evidence="1">
        <name>pantetheine 4'-phosphate</name>
        <dbReference type="ChEBI" id="CHEBI:47942"/>
    </cofactor>
</comment>
<comment type="caution">
    <text evidence="5">The sequence shown here is derived from an EMBL/GenBank/DDBJ whole genome shotgun (WGS) entry which is preliminary data.</text>
</comment>
<dbReference type="NCBIfam" id="TIGR01733">
    <property type="entry name" value="AA-adenyl-dom"/>
    <property type="match status" value="1"/>
</dbReference>
<sequence>MLTVRPDSVAQQTHPLTRAQSSWWLAQQLYPAVPATVALYLDLHGRLDVDLVTRTARQAARELESPQLRFRLVDGVARQYVDDAAHMPFTVVDLTAEPDPVATALDRMERDHSTPLDPLGDDLTVAVVFAVTPHRHLLYLRSHHMVLDGVGAAAVLRRTAELYRAQLPPAATGDDNRAPAHRALTVTDILEDEAAYWNSPRADKDREYWAEQVAGLNEPVSLAGAPTLPSPRTHHVAGTLDASTARLLSASKGRHGATFPELAIAAFACYLARVSGSSDLTLTLPVTARATAALRQSAGSMSNAVPLRLTNLQAGTVGEVVTQVRCAVIRALRHQRYRHEEMGAGPEAVFGGYGPVVNLLGMVEPLRLGPVTGQARLLALGPVPDLQINGYQFGRDENSVSIDFQANPARYRRETVVWHHRMFLGYFARFLAAAPTAPIRSLDEVRTAPVAVPGGADVRLLPDLLDGNRAPDAVALSYQGRTLTYRELDEASSRWARELLAGGAGPGDFVVVAIPRSLESVLAFWAVAKTGACFVPVDPADPPHRVTTIIADSGARRGLTIGSVRDELSRGGSEALDLHWLLMDDPQTAAQRASTPVGDSDRARPLSPAHPAYAIYTSGTTGRPKGVVLNHRGVAPLIDYLLEHYGLDQHSVLLHSHTNTFDAHLLEVLGAAAACARLVVAPVSIVAGPEFAQLVRDNGCTVVQTAPAVLATLSPALVPQVRVVAIGGEACPERLVRDWAPHVRLYNGYGPTEATVMVTETPALAAEEPVSIGTALPSVLAVVLDTRLTRVPSGARGELYLGGSGIAEGYLRDPGGTATRFIADPFHPGRRLYRTGDLVTEREDGAYAFIARTDDQVEVHGRRIEPAEIENVLMSRSEIAYAVVRVADQGRPGARLIGYVVAAEGIRFDAAATMGHLRSHLPPSLVPSALVELDRVPVAGNGKVDRGALPAPALDARSYREPHTAVQRLVADRVAATLGLSRAGLDDDFFALGGNSLLGARLSAALAEDTGVPVAVRWLYTDPTVVALAHRITTYDPTAGESDEALGVLLPLRRGGTRAPLFCVHSAVPLAWCYAGLARHVRDRPVYGLQAPVLTAGAQVPDTIDGLADHYIEAMLGVQPDGPYHLLGWSLGGQIAHAVAVRLQARGATVGAVVMLDSVVVPADLAPPRPPRMRDLLTHLLGDEPDDADAIPDVTAAEAAAELATAGAAYGVGLSADQLTRLHRGYVAGVALSHGYRPGVYDGDLLYFSANRGITEYLGADMWRPYVTGRLIEHPVAATHAQLTNTDVLADIGPVLARHLDGEVEPIMIPESRIPSTLSAH</sequence>
<dbReference type="InterPro" id="IPR000873">
    <property type="entry name" value="AMP-dep_synth/lig_dom"/>
</dbReference>
<protein>
    <submittedName>
        <fullName evidence="5">Amino acid adenylation domain-containing protein</fullName>
    </submittedName>
</protein>
<evidence type="ECO:0000313" key="6">
    <source>
        <dbReference type="Proteomes" id="UP001595844"/>
    </source>
</evidence>
<evidence type="ECO:0000256" key="3">
    <source>
        <dbReference type="ARBA" id="ARBA00022553"/>
    </source>
</evidence>
<reference evidence="6" key="1">
    <citation type="journal article" date="2019" name="Int. J. Syst. Evol. Microbiol.">
        <title>The Global Catalogue of Microorganisms (GCM) 10K type strain sequencing project: providing services to taxonomists for standard genome sequencing and annotation.</title>
        <authorList>
            <consortium name="The Broad Institute Genomics Platform"/>
            <consortium name="The Broad Institute Genome Sequencing Center for Infectious Disease"/>
            <person name="Wu L."/>
            <person name="Ma J."/>
        </authorList>
    </citation>
    <scope>NUCLEOTIDE SEQUENCE [LARGE SCALE GENOMIC DNA]</scope>
    <source>
        <strain evidence="6">IBRC-M 10490</strain>
    </source>
</reference>
<proteinExistence type="predicted"/>
<dbReference type="InterPro" id="IPR001031">
    <property type="entry name" value="Thioesterase"/>
</dbReference>
<dbReference type="InterPro" id="IPR010071">
    <property type="entry name" value="AA_adenyl_dom"/>
</dbReference>
<dbReference type="InterPro" id="IPR020806">
    <property type="entry name" value="PKS_PP-bd"/>
</dbReference>
<dbReference type="Pfam" id="PF00975">
    <property type="entry name" value="Thioesterase"/>
    <property type="match status" value="1"/>
</dbReference>
<dbReference type="InterPro" id="IPR029058">
    <property type="entry name" value="AB_hydrolase_fold"/>
</dbReference>
<dbReference type="Pfam" id="PF00668">
    <property type="entry name" value="Condensation"/>
    <property type="match status" value="1"/>
</dbReference>
<gene>
    <name evidence="5" type="ORF">ACFO5K_18680</name>
</gene>
<dbReference type="Gene3D" id="3.30.300.30">
    <property type="match status" value="1"/>
</dbReference>
<feature type="domain" description="Carrier" evidence="4">
    <location>
        <begin position="961"/>
        <end position="1036"/>
    </location>
</feature>
<keyword evidence="6" id="KW-1185">Reference proteome</keyword>
<dbReference type="Gene3D" id="3.40.50.980">
    <property type="match status" value="2"/>
</dbReference>
<accession>A0ABV8VK10</accession>
<dbReference type="InterPro" id="IPR025110">
    <property type="entry name" value="AMP-bd_C"/>
</dbReference>
<dbReference type="InterPro" id="IPR036736">
    <property type="entry name" value="ACP-like_sf"/>
</dbReference>
<evidence type="ECO:0000256" key="2">
    <source>
        <dbReference type="ARBA" id="ARBA00022450"/>
    </source>
</evidence>
<dbReference type="Gene3D" id="3.30.559.10">
    <property type="entry name" value="Chloramphenicol acetyltransferase-like domain"/>
    <property type="match status" value="1"/>
</dbReference>
<evidence type="ECO:0000259" key="4">
    <source>
        <dbReference type="PROSITE" id="PS50075"/>
    </source>
</evidence>